<name>A0A6C0F8Q3_9ZZZZ</name>
<evidence type="ECO:0000259" key="1">
    <source>
        <dbReference type="Pfam" id="PF19065"/>
    </source>
</evidence>
<dbReference type="InterPro" id="IPR043916">
    <property type="entry name" value="P8_CR"/>
</dbReference>
<organism evidence="2">
    <name type="scientific">viral metagenome</name>
    <dbReference type="NCBI Taxonomy" id="1070528"/>
    <lineage>
        <taxon>unclassified sequences</taxon>
        <taxon>metagenomes</taxon>
        <taxon>organismal metagenomes</taxon>
    </lineage>
</organism>
<proteinExistence type="predicted"/>
<sequence>MSASYLNNLSPDFKATGSSNFFTWDSSLPDNGADTSIGYDIDGAKYNIRGNEYGDYDQYVQPHLSAGETIVPAKQDIGPSDYVESEENDGNRYYNLKTMLDMNTEPTVDDMIVINNGRVGDASQGSSRGPFNPGADLTMVHDNKESSIRGILDENAVNSVFFSDMNVKVLNDAMRYGVYQKTNQVIGPQSQNELYIIMRSIMLQFANFQAAADKVIEEVKMLNQKVLTYCIDIVSSNVLQQKKYLEDIETLPVPIDRPQYVEHPKNLTYDISNLL</sequence>
<protein>
    <recommendedName>
        <fullName evidence="1">Minor capsid protein P8 central region domain-containing protein</fullName>
    </recommendedName>
</protein>
<evidence type="ECO:0000313" key="2">
    <source>
        <dbReference type="EMBL" id="QHT36949.1"/>
    </source>
</evidence>
<dbReference type="AlphaFoldDB" id="A0A6C0F8Q3"/>
<feature type="domain" description="Minor capsid protein P8 central region" evidence="1">
    <location>
        <begin position="153"/>
        <end position="263"/>
    </location>
</feature>
<dbReference type="Pfam" id="PF19065">
    <property type="entry name" value="P8_CR"/>
    <property type="match status" value="1"/>
</dbReference>
<reference evidence="2" key="1">
    <citation type="journal article" date="2020" name="Nature">
        <title>Giant virus diversity and host interactions through global metagenomics.</title>
        <authorList>
            <person name="Schulz F."/>
            <person name="Roux S."/>
            <person name="Paez-Espino D."/>
            <person name="Jungbluth S."/>
            <person name="Walsh D.A."/>
            <person name="Denef V.J."/>
            <person name="McMahon K.D."/>
            <person name="Konstantinidis K.T."/>
            <person name="Eloe-Fadrosh E.A."/>
            <person name="Kyrpides N.C."/>
            <person name="Woyke T."/>
        </authorList>
    </citation>
    <scope>NUCLEOTIDE SEQUENCE</scope>
    <source>
        <strain evidence="2">GVMAG-S-ERX555967-130</strain>
    </source>
</reference>
<dbReference type="EMBL" id="MN738787">
    <property type="protein sequence ID" value="QHT36949.1"/>
    <property type="molecule type" value="Genomic_DNA"/>
</dbReference>
<accession>A0A6C0F8Q3</accession>